<feature type="region of interest" description="Disordered" evidence="1">
    <location>
        <begin position="119"/>
        <end position="163"/>
    </location>
</feature>
<feature type="region of interest" description="Disordered" evidence="1">
    <location>
        <begin position="75"/>
        <end position="101"/>
    </location>
</feature>
<dbReference type="EMBL" id="CP036298">
    <property type="protein sequence ID" value="QDV23286.1"/>
    <property type="molecule type" value="Genomic_DNA"/>
</dbReference>
<keyword evidence="3" id="KW-1185">Reference proteome</keyword>
<protein>
    <submittedName>
        <fullName evidence="2">Uncharacterized protein</fullName>
    </submittedName>
</protein>
<dbReference type="RefSeq" id="WP_145076091.1">
    <property type="nucleotide sequence ID" value="NZ_CP036298.1"/>
</dbReference>
<name>A0A518G3W0_9BACT</name>
<sequence>MTEGVQPLAKLTLVVHNIDVRVHGKGRRFRLADMYNIPTLSPQTQPVELHLLGSSVAPKAPAEYHLAPVRQLHFPFQDTDSDTPHAGLQNSRCSDASAASASLPAPSIRVRKLTRLPFKPTAPREVRGGDLWDQPATSTDSTCEKLGPSEPLSLDRRPPLPGQPVRLGATMLKLLKGYGITDSEIAQGIAAYAQKHCQTAAC</sequence>
<proteinExistence type="predicted"/>
<dbReference type="KEGG" id="ahel:Q31a_15840"/>
<organism evidence="2 3">
    <name type="scientific">Aureliella helgolandensis</name>
    <dbReference type="NCBI Taxonomy" id="2527968"/>
    <lineage>
        <taxon>Bacteria</taxon>
        <taxon>Pseudomonadati</taxon>
        <taxon>Planctomycetota</taxon>
        <taxon>Planctomycetia</taxon>
        <taxon>Pirellulales</taxon>
        <taxon>Pirellulaceae</taxon>
        <taxon>Aureliella</taxon>
    </lineage>
</organism>
<gene>
    <name evidence="2" type="ORF">Q31a_15840</name>
</gene>
<dbReference type="AlphaFoldDB" id="A0A518G3W0"/>
<reference evidence="2 3" key="1">
    <citation type="submission" date="2019-02" db="EMBL/GenBank/DDBJ databases">
        <title>Deep-cultivation of Planctomycetes and their phenomic and genomic characterization uncovers novel biology.</title>
        <authorList>
            <person name="Wiegand S."/>
            <person name="Jogler M."/>
            <person name="Boedeker C."/>
            <person name="Pinto D."/>
            <person name="Vollmers J."/>
            <person name="Rivas-Marin E."/>
            <person name="Kohn T."/>
            <person name="Peeters S.H."/>
            <person name="Heuer A."/>
            <person name="Rast P."/>
            <person name="Oberbeckmann S."/>
            <person name="Bunk B."/>
            <person name="Jeske O."/>
            <person name="Meyerdierks A."/>
            <person name="Storesund J.E."/>
            <person name="Kallscheuer N."/>
            <person name="Luecker S."/>
            <person name="Lage O.M."/>
            <person name="Pohl T."/>
            <person name="Merkel B.J."/>
            <person name="Hornburger P."/>
            <person name="Mueller R.-W."/>
            <person name="Bruemmer F."/>
            <person name="Labrenz M."/>
            <person name="Spormann A.M."/>
            <person name="Op den Camp H."/>
            <person name="Overmann J."/>
            <person name="Amann R."/>
            <person name="Jetten M.S.M."/>
            <person name="Mascher T."/>
            <person name="Medema M.H."/>
            <person name="Devos D.P."/>
            <person name="Kaster A.-K."/>
            <person name="Ovreas L."/>
            <person name="Rohde M."/>
            <person name="Galperin M.Y."/>
            <person name="Jogler C."/>
        </authorList>
    </citation>
    <scope>NUCLEOTIDE SEQUENCE [LARGE SCALE GENOMIC DNA]</scope>
    <source>
        <strain evidence="2 3">Q31a</strain>
    </source>
</reference>
<evidence type="ECO:0000313" key="2">
    <source>
        <dbReference type="EMBL" id="QDV23286.1"/>
    </source>
</evidence>
<dbReference type="Proteomes" id="UP000318017">
    <property type="component" value="Chromosome"/>
</dbReference>
<evidence type="ECO:0000313" key="3">
    <source>
        <dbReference type="Proteomes" id="UP000318017"/>
    </source>
</evidence>
<evidence type="ECO:0000256" key="1">
    <source>
        <dbReference type="SAM" id="MobiDB-lite"/>
    </source>
</evidence>
<accession>A0A518G3W0</accession>